<dbReference type="SMART" id="SM00195">
    <property type="entry name" value="DSPc"/>
    <property type="match status" value="1"/>
</dbReference>
<dbReference type="AlphaFoldDB" id="A0A2P1PUM8"/>
<keyword evidence="7" id="KW-1185">Reference proteome</keyword>
<dbReference type="PROSITE" id="PS50056">
    <property type="entry name" value="TYR_PHOSPHATASE_2"/>
    <property type="match status" value="1"/>
</dbReference>
<evidence type="ECO:0000256" key="1">
    <source>
        <dbReference type="ARBA" id="ARBA00022801"/>
    </source>
</evidence>
<reference evidence="6 7" key="2">
    <citation type="submission" date="2018-03" db="EMBL/GenBank/DDBJ databases">
        <authorList>
            <person name="Keele B.F."/>
        </authorList>
    </citation>
    <scope>NUCLEOTIDE SEQUENCE [LARGE SCALE GENOMIC DNA]</scope>
    <source>
        <strain evidence="6 7">D13</strain>
    </source>
</reference>
<keyword evidence="2" id="KW-0904">Protein phosphatase</keyword>
<name>A0A2P1PUM8_9GAMM</name>
<dbReference type="InterPro" id="IPR000387">
    <property type="entry name" value="Tyr_Pase_dom"/>
</dbReference>
<evidence type="ECO:0000313" key="6">
    <source>
        <dbReference type="EMBL" id="AVP98544.1"/>
    </source>
</evidence>
<organism evidence="6 7">
    <name type="scientific">Ahniella affigens</name>
    <dbReference type="NCBI Taxonomy" id="2021234"/>
    <lineage>
        <taxon>Bacteria</taxon>
        <taxon>Pseudomonadati</taxon>
        <taxon>Pseudomonadota</taxon>
        <taxon>Gammaproteobacteria</taxon>
        <taxon>Lysobacterales</taxon>
        <taxon>Rhodanobacteraceae</taxon>
        <taxon>Ahniella</taxon>
    </lineage>
</organism>
<dbReference type="InterPro" id="IPR000340">
    <property type="entry name" value="Dual-sp_phosphatase_cat-dom"/>
</dbReference>
<dbReference type="KEGG" id="xba:C7S18_15715"/>
<evidence type="ECO:0000259" key="5">
    <source>
        <dbReference type="PROSITE" id="PS50056"/>
    </source>
</evidence>
<dbReference type="EMBL" id="CP027860">
    <property type="protein sequence ID" value="AVP98544.1"/>
    <property type="molecule type" value="Genomic_DNA"/>
</dbReference>
<keyword evidence="3" id="KW-0812">Transmembrane</keyword>
<dbReference type="Pfam" id="PF00782">
    <property type="entry name" value="DSPc"/>
    <property type="match status" value="1"/>
</dbReference>
<feature type="transmembrane region" description="Helical" evidence="3">
    <location>
        <begin position="70"/>
        <end position="90"/>
    </location>
</feature>
<evidence type="ECO:0000313" key="7">
    <source>
        <dbReference type="Proteomes" id="UP000241074"/>
    </source>
</evidence>
<evidence type="ECO:0000259" key="4">
    <source>
        <dbReference type="PROSITE" id="PS50054"/>
    </source>
</evidence>
<evidence type="ECO:0000256" key="2">
    <source>
        <dbReference type="ARBA" id="ARBA00022912"/>
    </source>
</evidence>
<dbReference type="GO" id="GO:0004721">
    <property type="term" value="F:phosphoprotein phosphatase activity"/>
    <property type="evidence" value="ECO:0007669"/>
    <property type="project" value="UniProtKB-KW"/>
</dbReference>
<dbReference type="InterPro" id="IPR029021">
    <property type="entry name" value="Prot-tyrosine_phosphatase-like"/>
</dbReference>
<dbReference type="InterPro" id="IPR020422">
    <property type="entry name" value="TYR_PHOSPHATASE_DUAL_dom"/>
</dbReference>
<dbReference type="Proteomes" id="UP000241074">
    <property type="component" value="Chromosome"/>
</dbReference>
<dbReference type="InterPro" id="IPR016130">
    <property type="entry name" value="Tyr_Pase_AS"/>
</dbReference>
<dbReference type="Gene3D" id="3.90.190.10">
    <property type="entry name" value="Protein tyrosine phosphatase superfamily"/>
    <property type="match status" value="1"/>
</dbReference>
<gene>
    <name evidence="6" type="ORF">C7S18_15715</name>
</gene>
<proteinExistence type="predicted"/>
<dbReference type="PROSITE" id="PS00383">
    <property type="entry name" value="TYR_PHOSPHATASE_1"/>
    <property type="match status" value="1"/>
</dbReference>
<feature type="domain" description="Tyrosine-protein phosphatase" evidence="4">
    <location>
        <begin position="96"/>
        <end position="236"/>
    </location>
</feature>
<evidence type="ECO:0000256" key="3">
    <source>
        <dbReference type="SAM" id="Phobius"/>
    </source>
</evidence>
<keyword evidence="3" id="KW-1133">Transmembrane helix</keyword>
<keyword evidence="1" id="KW-0378">Hydrolase</keyword>
<dbReference type="RefSeq" id="WP_106892465.1">
    <property type="nucleotide sequence ID" value="NZ_CP027860.1"/>
</dbReference>
<sequence length="239" mass="25520">MAANGGSDVRIGLLFLLSSLASIWLAWRSGSWALAVIGGHVTAALALLGAAYVTSRPSLLGKQAEGQRHLAVTILILPNLALQALLYRMLRPIAFPPAQISDRVLLGPRLTASDAALLDQHRVTAILDLTAEFAEPVSLIRARAYKCLPVLDGEAPTPKDLSEAMGWISAQQGAIYVHCALGHGRSASIVAAWLVHSGECASLDEALRRLKSLRNRAGLNPAHMTSVKAFLNAETVQRR</sequence>
<dbReference type="PANTHER" id="PTHR47216:SF4">
    <property type="entry name" value="OS01G0859400 PROTEIN"/>
    <property type="match status" value="1"/>
</dbReference>
<feature type="transmembrane region" description="Helical" evidence="3">
    <location>
        <begin position="9"/>
        <end position="27"/>
    </location>
</feature>
<keyword evidence="3" id="KW-0472">Membrane</keyword>
<dbReference type="PROSITE" id="PS50054">
    <property type="entry name" value="TYR_PHOSPHATASE_DUAL"/>
    <property type="match status" value="1"/>
</dbReference>
<dbReference type="SUPFAM" id="SSF52799">
    <property type="entry name" value="(Phosphotyrosine protein) phosphatases II"/>
    <property type="match status" value="1"/>
</dbReference>
<reference evidence="6 7" key="1">
    <citation type="submission" date="2018-03" db="EMBL/GenBank/DDBJ databases">
        <title>Ahniella affigens gen. nov., sp. nov., a gammaproteobacterium isolated from sandy soil near a stream.</title>
        <authorList>
            <person name="Ko Y."/>
            <person name="Kim J.-H."/>
        </authorList>
    </citation>
    <scope>NUCLEOTIDE SEQUENCE [LARGE SCALE GENOMIC DNA]</scope>
    <source>
        <strain evidence="6 7">D13</strain>
    </source>
</reference>
<feature type="domain" description="Tyrosine specific protein phosphatases" evidence="5">
    <location>
        <begin position="159"/>
        <end position="225"/>
    </location>
</feature>
<accession>A0A2P1PUM8</accession>
<protein>
    <submittedName>
        <fullName evidence="6">Uncharacterized protein</fullName>
    </submittedName>
</protein>
<dbReference type="OrthoDB" id="142078at2"/>
<feature type="transmembrane region" description="Helical" evidence="3">
    <location>
        <begin position="33"/>
        <end position="54"/>
    </location>
</feature>
<dbReference type="PANTHER" id="PTHR47216">
    <property type="match status" value="1"/>
</dbReference>